<protein>
    <submittedName>
        <fullName evidence="1">Uncharacterized protein</fullName>
    </submittedName>
</protein>
<reference evidence="2" key="1">
    <citation type="journal article" date="2019" name="Int. J. Syst. Evol. Microbiol.">
        <title>The Global Catalogue of Microorganisms (GCM) 10K type strain sequencing project: providing services to taxonomists for standard genome sequencing and annotation.</title>
        <authorList>
            <consortium name="The Broad Institute Genomics Platform"/>
            <consortium name="The Broad Institute Genome Sequencing Center for Infectious Disease"/>
            <person name="Wu L."/>
            <person name="Ma J."/>
        </authorList>
    </citation>
    <scope>NUCLEOTIDE SEQUENCE [LARGE SCALE GENOMIC DNA]</scope>
    <source>
        <strain evidence="2">CGMCC 4.7178</strain>
    </source>
</reference>
<accession>A0ABQ2MC59</accession>
<keyword evidence="2" id="KW-1185">Reference proteome</keyword>
<dbReference type="RefSeq" id="WP_189037307.1">
    <property type="nucleotide sequence ID" value="NZ_BMMP01000007.1"/>
</dbReference>
<evidence type="ECO:0000313" key="2">
    <source>
        <dbReference type="Proteomes" id="UP000631535"/>
    </source>
</evidence>
<name>A0ABQ2MC59_9ACTN</name>
<organism evidence="1 2">
    <name type="scientific">Streptomyces daqingensis</name>
    <dbReference type="NCBI Taxonomy" id="1472640"/>
    <lineage>
        <taxon>Bacteria</taxon>
        <taxon>Bacillati</taxon>
        <taxon>Actinomycetota</taxon>
        <taxon>Actinomycetes</taxon>
        <taxon>Kitasatosporales</taxon>
        <taxon>Streptomycetaceae</taxon>
        <taxon>Streptomyces</taxon>
    </lineage>
</organism>
<dbReference type="Proteomes" id="UP000631535">
    <property type="component" value="Unassembled WGS sequence"/>
</dbReference>
<comment type="caution">
    <text evidence="1">The sequence shown here is derived from an EMBL/GenBank/DDBJ whole genome shotgun (WGS) entry which is preliminary data.</text>
</comment>
<dbReference type="EMBL" id="BMMP01000007">
    <property type="protein sequence ID" value="GGO49395.1"/>
    <property type="molecule type" value="Genomic_DNA"/>
</dbReference>
<proteinExistence type="predicted"/>
<sequence length="50" mass="6144">MAEEWPGQAAYERRRAELDELDAHYEAMDHADYMKDLDELEERNRRHHQD</sequence>
<evidence type="ECO:0000313" key="1">
    <source>
        <dbReference type="EMBL" id="GGO49395.1"/>
    </source>
</evidence>
<gene>
    <name evidence="1" type="ORF">GCM10012287_26650</name>
</gene>